<sequence>MIGRMKPVPARAVPIGWASALAAALAATGPAGAAGDLLVYRCTDARGRVALRDSPCRNGETQQVRTMTRPVDPPPRARRPAAPPAASAPPRREVVYRTPPRPLYECVAPDGARYTSDTDAGNPRWMPLWTLGALVYGDGRHRHHGRVGAPTPRPPRGAVEPPRRHDPVYAYAAGTWVRDECHPLPLQEVCARLRDERYALDRRYHSALQGERDEITRRQRGIDARLAQDCGDP</sequence>
<keyword evidence="4" id="KW-1185">Reference proteome</keyword>
<accession>A0A918Z865</accession>
<evidence type="ECO:0000256" key="1">
    <source>
        <dbReference type="SAM" id="MobiDB-lite"/>
    </source>
</evidence>
<evidence type="ECO:0008006" key="5">
    <source>
        <dbReference type="Google" id="ProtNLM"/>
    </source>
</evidence>
<dbReference type="EMBL" id="BNCF01000014">
    <property type="protein sequence ID" value="GHE40271.1"/>
    <property type="molecule type" value="Genomic_DNA"/>
</dbReference>
<proteinExistence type="predicted"/>
<evidence type="ECO:0000313" key="4">
    <source>
        <dbReference type="Proteomes" id="UP000636453"/>
    </source>
</evidence>
<feature type="region of interest" description="Disordered" evidence="1">
    <location>
        <begin position="59"/>
        <end position="92"/>
    </location>
</feature>
<gene>
    <name evidence="3" type="ORF">GCM10007167_22990</name>
</gene>
<feature type="signal peptide" evidence="2">
    <location>
        <begin position="1"/>
        <end position="33"/>
    </location>
</feature>
<protein>
    <recommendedName>
        <fullName evidence="5">DUF4124 domain-containing protein</fullName>
    </recommendedName>
</protein>
<evidence type="ECO:0000256" key="2">
    <source>
        <dbReference type="SAM" id="SignalP"/>
    </source>
</evidence>
<comment type="caution">
    <text evidence="3">The sequence shown here is derived from an EMBL/GenBank/DDBJ whole genome shotgun (WGS) entry which is preliminary data.</text>
</comment>
<reference evidence="3" key="2">
    <citation type="submission" date="2020-09" db="EMBL/GenBank/DDBJ databases">
        <authorList>
            <person name="Sun Q."/>
            <person name="Kim S."/>
        </authorList>
    </citation>
    <scope>NUCLEOTIDE SEQUENCE</scope>
    <source>
        <strain evidence="3">KCTC 32020</strain>
    </source>
</reference>
<keyword evidence="2" id="KW-0732">Signal</keyword>
<organism evidence="3 4">
    <name type="scientific">Vulcaniibacterium thermophilum</name>
    <dbReference type="NCBI Taxonomy" id="1169913"/>
    <lineage>
        <taxon>Bacteria</taxon>
        <taxon>Pseudomonadati</taxon>
        <taxon>Pseudomonadota</taxon>
        <taxon>Gammaproteobacteria</taxon>
        <taxon>Lysobacterales</taxon>
        <taxon>Lysobacteraceae</taxon>
        <taxon>Vulcaniibacterium</taxon>
    </lineage>
</organism>
<feature type="region of interest" description="Disordered" evidence="1">
    <location>
        <begin position="142"/>
        <end position="164"/>
    </location>
</feature>
<reference evidence="3" key="1">
    <citation type="journal article" date="2014" name="Int. J. Syst. Evol. Microbiol.">
        <title>Complete genome sequence of Corynebacterium casei LMG S-19264T (=DSM 44701T), isolated from a smear-ripened cheese.</title>
        <authorList>
            <consortium name="US DOE Joint Genome Institute (JGI-PGF)"/>
            <person name="Walter F."/>
            <person name="Albersmeier A."/>
            <person name="Kalinowski J."/>
            <person name="Ruckert C."/>
        </authorList>
    </citation>
    <scope>NUCLEOTIDE SEQUENCE</scope>
    <source>
        <strain evidence="3">KCTC 32020</strain>
    </source>
</reference>
<dbReference type="Proteomes" id="UP000636453">
    <property type="component" value="Unassembled WGS sequence"/>
</dbReference>
<evidence type="ECO:0000313" key="3">
    <source>
        <dbReference type="EMBL" id="GHE40271.1"/>
    </source>
</evidence>
<dbReference type="AlphaFoldDB" id="A0A918Z865"/>
<feature type="chain" id="PRO_5037690562" description="DUF4124 domain-containing protein" evidence="2">
    <location>
        <begin position="34"/>
        <end position="233"/>
    </location>
</feature>
<name>A0A918Z865_9GAMM</name>